<feature type="transmembrane region" description="Helical" evidence="7">
    <location>
        <begin position="206"/>
        <end position="226"/>
    </location>
</feature>
<dbReference type="GO" id="GO:0005886">
    <property type="term" value="C:plasma membrane"/>
    <property type="evidence" value="ECO:0007669"/>
    <property type="project" value="UniProtKB-SubCell"/>
</dbReference>
<dbReference type="Pfam" id="PF03176">
    <property type="entry name" value="MMPL"/>
    <property type="match status" value="2"/>
</dbReference>
<keyword evidence="3 7" id="KW-0812">Transmembrane</keyword>
<dbReference type="EMBL" id="JYIW01000025">
    <property type="protein sequence ID" value="KJL28804.1"/>
    <property type="molecule type" value="Genomic_DNA"/>
</dbReference>
<dbReference type="PROSITE" id="PS50156">
    <property type="entry name" value="SSD"/>
    <property type="match status" value="1"/>
</dbReference>
<feature type="transmembrane region" description="Helical" evidence="7">
    <location>
        <begin position="624"/>
        <end position="646"/>
    </location>
</feature>
<organism evidence="9 10">
    <name type="scientific">Microbacterium oxydans</name>
    <dbReference type="NCBI Taxonomy" id="82380"/>
    <lineage>
        <taxon>Bacteria</taxon>
        <taxon>Bacillati</taxon>
        <taxon>Actinomycetota</taxon>
        <taxon>Actinomycetes</taxon>
        <taxon>Micrococcales</taxon>
        <taxon>Microbacteriaceae</taxon>
        <taxon>Microbacterium</taxon>
    </lineage>
</organism>
<feature type="transmembrane region" description="Helical" evidence="7">
    <location>
        <begin position="515"/>
        <end position="534"/>
    </location>
</feature>
<dbReference type="Proteomes" id="UP000033640">
    <property type="component" value="Unassembled WGS sequence"/>
</dbReference>
<keyword evidence="5 7" id="KW-0472">Membrane</keyword>
<feature type="transmembrane region" description="Helical" evidence="7">
    <location>
        <begin position="303"/>
        <end position="330"/>
    </location>
</feature>
<evidence type="ECO:0000256" key="1">
    <source>
        <dbReference type="ARBA" id="ARBA00004651"/>
    </source>
</evidence>
<gene>
    <name evidence="9" type="primary">ydfJ_3</name>
    <name evidence="9" type="ORF">RS83_02285</name>
</gene>
<reference evidence="9 10" key="1">
    <citation type="submission" date="2015-02" db="EMBL/GenBank/DDBJ databases">
        <title>Draft genome sequences of ten Microbacterium spp. with emphasis on heavy metal contaminated environments.</title>
        <authorList>
            <person name="Corretto E."/>
        </authorList>
    </citation>
    <scope>NUCLEOTIDE SEQUENCE [LARGE SCALE GENOMIC DNA]</scope>
    <source>
        <strain evidence="9 10">BEL4b</strain>
    </source>
</reference>
<dbReference type="AlphaFoldDB" id="A0A0F0L7Z3"/>
<feature type="transmembrane region" description="Helical" evidence="7">
    <location>
        <begin position="365"/>
        <end position="383"/>
    </location>
</feature>
<evidence type="ECO:0000256" key="2">
    <source>
        <dbReference type="ARBA" id="ARBA00022475"/>
    </source>
</evidence>
<evidence type="ECO:0000259" key="8">
    <source>
        <dbReference type="PROSITE" id="PS50156"/>
    </source>
</evidence>
<feature type="transmembrane region" description="Helical" evidence="7">
    <location>
        <begin position="20"/>
        <end position="38"/>
    </location>
</feature>
<accession>A0A0F0L7Z3</accession>
<evidence type="ECO:0000256" key="5">
    <source>
        <dbReference type="ARBA" id="ARBA00023136"/>
    </source>
</evidence>
<proteinExistence type="predicted"/>
<evidence type="ECO:0000313" key="9">
    <source>
        <dbReference type="EMBL" id="KJL28804.1"/>
    </source>
</evidence>
<dbReference type="SUPFAM" id="SSF82866">
    <property type="entry name" value="Multidrug efflux transporter AcrB transmembrane domain"/>
    <property type="match status" value="2"/>
</dbReference>
<keyword evidence="4 7" id="KW-1133">Transmembrane helix</keyword>
<feature type="transmembrane region" description="Helical" evidence="7">
    <location>
        <begin position="232"/>
        <end position="253"/>
    </location>
</feature>
<comment type="subcellular location">
    <subcellularLocation>
        <location evidence="1">Cell membrane</location>
        <topology evidence="1">Multi-pass membrane protein</topology>
    </subcellularLocation>
</comment>
<protein>
    <submittedName>
        <fullName evidence="9">Membrane protein YdfJ</fullName>
    </submittedName>
</protein>
<feature type="domain" description="SSD" evidence="8">
    <location>
        <begin position="196"/>
        <end position="328"/>
    </location>
</feature>
<evidence type="ECO:0000313" key="10">
    <source>
        <dbReference type="Proteomes" id="UP000033640"/>
    </source>
</evidence>
<name>A0A0F0L7Z3_9MICO</name>
<dbReference type="InterPro" id="IPR050545">
    <property type="entry name" value="Mycobact_MmpL"/>
</dbReference>
<dbReference type="InterPro" id="IPR004869">
    <property type="entry name" value="MMPL_dom"/>
</dbReference>
<evidence type="ECO:0000256" key="3">
    <source>
        <dbReference type="ARBA" id="ARBA00022692"/>
    </source>
</evidence>
<feature type="transmembrane region" description="Helical" evidence="7">
    <location>
        <begin position="541"/>
        <end position="567"/>
    </location>
</feature>
<dbReference type="PATRIC" id="fig|82380.11.peg.2320"/>
<feature type="transmembrane region" description="Helical" evidence="7">
    <location>
        <begin position="652"/>
        <end position="675"/>
    </location>
</feature>
<feature type="transmembrane region" description="Helical" evidence="7">
    <location>
        <begin position="179"/>
        <end position="199"/>
    </location>
</feature>
<evidence type="ECO:0000256" key="4">
    <source>
        <dbReference type="ARBA" id="ARBA00022989"/>
    </source>
</evidence>
<dbReference type="RefSeq" id="WP_045279632.1">
    <property type="nucleotide sequence ID" value="NZ_JYIW01000025.1"/>
</dbReference>
<comment type="caution">
    <text evidence="9">The sequence shown here is derived from an EMBL/GenBank/DDBJ whole genome shotgun (WGS) entry which is preliminary data.</text>
</comment>
<dbReference type="PANTHER" id="PTHR33406:SF13">
    <property type="entry name" value="MEMBRANE PROTEIN YDFJ"/>
    <property type="match status" value="1"/>
</dbReference>
<dbReference type="InterPro" id="IPR000731">
    <property type="entry name" value="SSD"/>
</dbReference>
<feature type="region of interest" description="Disordered" evidence="6">
    <location>
        <begin position="708"/>
        <end position="731"/>
    </location>
</feature>
<feature type="transmembrane region" description="Helical" evidence="7">
    <location>
        <begin position="579"/>
        <end position="603"/>
    </location>
</feature>
<dbReference type="Gene3D" id="1.20.1640.10">
    <property type="entry name" value="Multidrug efflux transporter AcrB transmembrane domain"/>
    <property type="match status" value="2"/>
</dbReference>
<feature type="transmembrane region" description="Helical" evidence="7">
    <location>
        <begin position="265"/>
        <end position="297"/>
    </location>
</feature>
<sequence length="731" mass="75872">MARLLSRLGRFSARHRWAVLISWLLAVAVLAVVALSGMKFGDEGFDVPGTPSSEAMSVLDEEFPPDDSDVGSLQLVIQNPDGDIVDAEAMTSIADALADVRDIDGVESVSDPFDQARPYISEDLSTAVATVSVDNAADAGTATERLAEVAQTLRADGLNAEVGGSLGEGVPEILGPSEIVGAALAFLVLLITFGSLVAAGANMFTALIGVAVGILGVLAFSAVTPIGSLTPILAVMLGLAVGIDYTLFILARFRTELREGRGLHSAIGVAVGTAGSAVVFAGATVIIALTGLTVVGIPFLGEMGLAAAFAVAIAVLMALTLVPALLSFMGTRALSRRDRKLVGTDVTEKNGFIAGWARFVTRRRALSLLGGTALLVVAAVPLMSMQTALTMPGGEDPDSTQRAAYEIVADKFGDGAQDPLVVLVRSDNVETVLSRVVDNLAELDNVDMVIPAAVTDDGDTAMLTVMSKYGPLDSRTTDLVHDIRAEDGEISGAQLLVTGATAIGLDSDEQLQSALMLYIALIVGLSLVLMVILFRSLLIPLVATAGFLLSLGAGLGATVAIFQWGWLDVIVQAPQGNPLLSLLPIVVTGILFGLAMDYQVFLVSRMHEAHERGLTPLEAVRAGFRHSAVVVVAAAAIMAAVFGGFAMSHSSLVGSIAMALTVGVIADAFIVRMILVPAALSLLGKGAWWIPKWLDRILPTIDVEGAGLDQQPAPRPENAPVPARDAVGVGR</sequence>
<evidence type="ECO:0000256" key="7">
    <source>
        <dbReference type="SAM" id="Phobius"/>
    </source>
</evidence>
<keyword evidence="2" id="KW-1003">Cell membrane</keyword>
<dbReference type="OrthoDB" id="7051771at2"/>
<dbReference type="PANTHER" id="PTHR33406">
    <property type="entry name" value="MEMBRANE PROTEIN MJ1562-RELATED"/>
    <property type="match status" value="1"/>
</dbReference>
<evidence type="ECO:0000256" key="6">
    <source>
        <dbReference type="SAM" id="MobiDB-lite"/>
    </source>
</evidence>